<keyword evidence="6 7" id="KW-0472">Membrane</keyword>
<keyword evidence="4 7" id="KW-0812">Transmembrane</keyword>
<feature type="transmembrane region" description="Helical" evidence="7">
    <location>
        <begin position="288"/>
        <end position="307"/>
    </location>
</feature>
<keyword evidence="3" id="KW-1003">Cell membrane</keyword>
<gene>
    <name evidence="9" type="ORF">KB449_29040</name>
</gene>
<dbReference type="EMBL" id="JAGRPV010000001">
    <property type="protein sequence ID" value="MDI4649019.1"/>
    <property type="molecule type" value="Genomic_DNA"/>
</dbReference>
<feature type="transmembrane region" description="Helical" evidence="7">
    <location>
        <begin position="29"/>
        <end position="51"/>
    </location>
</feature>
<comment type="subcellular location">
    <subcellularLocation>
        <location evidence="1 7">Cell membrane</location>
        <topology evidence="1 7">Multi-pass membrane protein</topology>
    </subcellularLocation>
</comment>
<dbReference type="Proteomes" id="UP001161691">
    <property type="component" value="Unassembled WGS sequence"/>
</dbReference>
<organism evidence="9 10">
    <name type="scientific">Cohnella hashimotonis</name>
    <dbReference type="NCBI Taxonomy" id="2826895"/>
    <lineage>
        <taxon>Bacteria</taxon>
        <taxon>Bacillati</taxon>
        <taxon>Bacillota</taxon>
        <taxon>Bacilli</taxon>
        <taxon>Bacillales</taxon>
        <taxon>Paenibacillaceae</taxon>
        <taxon>Cohnella</taxon>
    </lineage>
</organism>
<proteinExistence type="inferred from homology"/>
<dbReference type="PROSITE" id="PS50928">
    <property type="entry name" value="ABC_TM1"/>
    <property type="match status" value="1"/>
</dbReference>
<feature type="transmembrane region" description="Helical" evidence="7">
    <location>
        <begin position="169"/>
        <end position="192"/>
    </location>
</feature>
<name>A0ABT6TQM0_9BACL</name>
<evidence type="ECO:0000259" key="8">
    <source>
        <dbReference type="PROSITE" id="PS50928"/>
    </source>
</evidence>
<reference evidence="9" key="1">
    <citation type="submission" date="2023-04" db="EMBL/GenBank/DDBJ databases">
        <title>Comparative genomic analysis of Cohnella hashimotonis sp. nov., isolated from the International Space Station.</title>
        <authorList>
            <person name="Venkateswaran K."/>
            <person name="Simpson A."/>
        </authorList>
    </citation>
    <scope>NUCLEOTIDE SEQUENCE</scope>
    <source>
        <strain evidence="9">F6_2S_P_1</strain>
    </source>
</reference>
<feature type="transmembrane region" description="Helical" evidence="7">
    <location>
        <begin position="100"/>
        <end position="124"/>
    </location>
</feature>
<feature type="transmembrane region" description="Helical" evidence="7">
    <location>
        <begin position="133"/>
        <end position="157"/>
    </location>
</feature>
<dbReference type="PANTHER" id="PTHR43744">
    <property type="entry name" value="ABC TRANSPORTER PERMEASE PROTEIN MG189-RELATED-RELATED"/>
    <property type="match status" value="1"/>
</dbReference>
<evidence type="ECO:0000313" key="10">
    <source>
        <dbReference type="Proteomes" id="UP001161691"/>
    </source>
</evidence>
<dbReference type="RefSeq" id="WP_282912933.1">
    <property type="nucleotide sequence ID" value="NZ_JAGRPV010000001.1"/>
</dbReference>
<dbReference type="Pfam" id="PF00528">
    <property type="entry name" value="BPD_transp_1"/>
    <property type="match status" value="1"/>
</dbReference>
<evidence type="ECO:0000256" key="5">
    <source>
        <dbReference type="ARBA" id="ARBA00022989"/>
    </source>
</evidence>
<evidence type="ECO:0000256" key="4">
    <source>
        <dbReference type="ARBA" id="ARBA00022692"/>
    </source>
</evidence>
<dbReference type="InterPro" id="IPR035906">
    <property type="entry name" value="MetI-like_sf"/>
</dbReference>
<protein>
    <submittedName>
        <fullName evidence="9">Carbohydrate ABC transporter permease</fullName>
    </submittedName>
</protein>
<sequence length="322" mass="36656">MVLLNRVRRYWARHHIAERLRVAFVGRQIVDGLLFKAALIAILISVSVLYVKPLLYMMSTSLKTLPDLLDQSVRWIPNTLEWLNYEKAIGGLKYWRSLGITSFIALTAAVLQTLACGITGYAFARLHIPGKKFWFAIVILTFLIPQQTLVIPLYVIYVKLGWLNTVLPFIVPAIVAQGIKGSLFIIIFRQFFSTLPKELEESARMDGAGAFRTYWKIMIPLSRPALLIVFLFSFVWHWNDYFEPALYLKGADFYPLSLSLEHLQANLNFMSGSSSGLTNVVVDVNEPIKMAAAFLIILPPLILYMFAQRYFVEGIERTGIVE</sequence>
<evidence type="ECO:0000256" key="3">
    <source>
        <dbReference type="ARBA" id="ARBA00022475"/>
    </source>
</evidence>
<accession>A0ABT6TQM0</accession>
<evidence type="ECO:0000313" key="9">
    <source>
        <dbReference type="EMBL" id="MDI4649019.1"/>
    </source>
</evidence>
<evidence type="ECO:0000256" key="7">
    <source>
        <dbReference type="RuleBase" id="RU363032"/>
    </source>
</evidence>
<comment type="caution">
    <text evidence="9">The sequence shown here is derived from an EMBL/GenBank/DDBJ whole genome shotgun (WGS) entry which is preliminary data.</text>
</comment>
<evidence type="ECO:0000256" key="2">
    <source>
        <dbReference type="ARBA" id="ARBA00022448"/>
    </source>
</evidence>
<dbReference type="InterPro" id="IPR000515">
    <property type="entry name" value="MetI-like"/>
</dbReference>
<dbReference type="PANTHER" id="PTHR43744:SF6">
    <property type="entry name" value="ABC TRANSPORTER PERMEASE PROTEIN YESQ-RELATED"/>
    <property type="match status" value="1"/>
</dbReference>
<keyword evidence="2 7" id="KW-0813">Transport</keyword>
<evidence type="ECO:0000256" key="1">
    <source>
        <dbReference type="ARBA" id="ARBA00004651"/>
    </source>
</evidence>
<dbReference type="CDD" id="cd06261">
    <property type="entry name" value="TM_PBP2"/>
    <property type="match status" value="1"/>
</dbReference>
<feature type="transmembrane region" description="Helical" evidence="7">
    <location>
        <begin position="213"/>
        <end position="238"/>
    </location>
</feature>
<evidence type="ECO:0000256" key="6">
    <source>
        <dbReference type="ARBA" id="ARBA00023136"/>
    </source>
</evidence>
<comment type="similarity">
    <text evidence="7">Belongs to the binding-protein-dependent transport system permease family.</text>
</comment>
<dbReference type="SUPFAM" id="SSF161098">
    <property type="entry name" value="MetI-like"/>
    <property type="match status" value="1"/>
</dbReference>
<keyword evidence="10" id="KW-1185">Reference proteome</keyword>
<keyword evidence="5 7" id="KW-1133">Transmembrane helix</keyword>
<dbReference type="Gene3D" id="1.10.3720.10">
    <property type="entry name" value="MetI-like"/>
    <property type="match status" value="1"/>
</dbReference>
<feature type="domain" description="ABC transmembrane type-1" evidence="8">
    <location>
        <begin position="98"/>
        <end position="307"/>
    </location>
</feature>